<dbReference type="GO" id="GO:0005886">
    <property type="term" value="C:plasma membrane"/>
    <property type="evidence" value="ECO:0007669"/>
    <property type="project" value="UniProtKB-SubCell"/>
</dbReference>
<comment type="subcellular location">
    <subcellularLocation>
        <location evidence="1">Cell membrane</location>
        <topology evidence="1">Peripheral membrane protein</topology>
    </subcellularLocation>
</comment>
<evidence type="ECO:0000256" key="3">
    <source>
        <dbReference type="ARBA" id="ARBA00022475"/>
    </source>
</evidence>
<name>A0A937X2M4_9BACT</name>
<dbReference type="GO" id="GO:0016887">
    <property type="term" value="F:ATP hydrolysis activity"/>
    <property type="evidence" value="ECO:0007669"/>
    <property type="project" value="InterPro"/>
</dbReference>
<dbReference type="GO" id="GO:0005524">
    <property type="term" value="F:ATP binding"/>
    <property type="evidence" value="ECO:0007669"/>
    <property type="project" value="UniProtKB-KW"/>
</dbReference>
<proteinExistence type="predicted"/>
<dbReference type="PROSITE" id="PS50893">
    <property type="entry name" value="ABC_TRANSPORTER_2"/>
    <property type="match status" value="1"/>
</dbReference>
<comment type="caution">
    <text evidence="10">The sequence shown here is derived from an EMBL/GenBank/DDBJ whole genome shotgun (WGS) entry which is preliminary data.</text>
</comment>
<evidence type="ECO:0000256" key="2">
    <source>
        <dbReference type="ARBA" id="ARBA00022448"/>
    </source>
</evidence>
<dbReference type="SUPFAM" id="SSF52540">
    <property type="entry name" value="P-loop containing nucleoside triphosphate hydrolases"/>
    <property type="match status" value="2"/>
</dbReference>
<protein>
    <submittedName>
        <fullName evidence="10">ATP-binding cassette domain-containing protein</fullName>
    </submittedName>
</protein>
<dbReference type="InterPro" id="IPR050107">
    <property type="entry name" value="ABC_carbohydrate_import_ATPase"/>
</dbReference>
<evidence type="ECO:0000256" key="4">
    <source>
        <dbReference type="ARBA" id="ARBA00022737"/>
    </source>
</evidence>
<evidence type="ECO:0000256" key="7">
    <source>
        <dbReference type="ARBA" id="ARBA00022967"/>
    </source>
</evidence>
<evidence type="ECO:0000313" key="11">
    <source>
        <dbReference type="Proteomes" id="UP000703893"/>
    </source>
</evidence>
<evidence type="ECO:0000256" key="5">
    <source>
        <dbReference type="ARBA" id="ARBA00022741"/>
    </source>
</evidence>
<dbReference type="SMART" id="SM00382">
    <property type="entry name" value="AAA"/>
    <property type="match status" value="1"/>
</dbReference>
<keyword evidence="7" id="KW-1278">Translocase</keyword>
<evidence type="ECO:0000256" key="6">
    <source>
        <dbReference type="ARBA" id="ARBA00022840"/>
    </source>
</evidence>
<accession>A0A937X2M4</accession>
<keyword evidence="4" id="KW-0677">Repeat</keyword>
<evidence type="ECO:0000313" key="10">
    <source>
        <dbReference type="EMBL" id="MBM3274901.1"/>
    </source>
</evidence>
<dbReference type="AlphaFoldDB" id="A0A937X2M4"/>
<keyword evidence="6 10" id="KW-0067">ATP-binding</keyword>
<keyword evidence="3" id="KW-1003">Cell membrane</keyword>
<dbReference type="InterPro" id="IPR003439">
    <property type="entry name" value="ABC_transporter-like_ATP-bd"/>
</dbReference>
<gene>
    <name evidence="10" type="ORF">FJZ00_07095</name>
</gene>
<dbReference type="CDD" id="cd03216">
    <property type="entry name" value="ABC_Carb_Monos_I"/>
    <property type="match status" value="1"/>
</dbReference>
<evidence type="ECO:0000256" key="8">
    <source>
        <dbReference type="ARBA" id="ARBA00023136"/>
    </source>
</evidence>
<keyword evidence="2" id="KW-0813">Transport</keyword>
<dbReference type="InterPro" id="IPR027417">
    <property type="entry name" value="P-loop_NTPase"/>
</dbReference>
<reference evidence="10 11" key="1">
    <citation type="submission" date="2019-03" db="EMBL/GenBank/DDBJ databases">
        <title>Lake Tanganyika Metagenome-Assembled Genomes (MAGs).</title>
        <authorList>
            <person name="Tran P."/>
        </authorList>
    </citation>
    <scope>NUCLEOTIDE SEQUENCE [LARGE SCALE GENOMIC DNA]</scope>
    <source>
        <strain evidence="10">K_DeepCast_65m_m2_236</strain>
    </source>
</reference>
<dbReference type="InterPro" id="IPR017871">
    <property type="entry name" value="ABC_transporter-like_CS"/>
</dbReference>
<evidence type="ECO:0000259" key="9">
    <source>
        <dbReference type="PROSITE" id="PS50893"/>
    </source>
</evidence>
<sequence>MPAVELKGITKIYPGVVANDDVDLTLEWGQIHALLGENGAGKSTIMNILYGMTRHDGGTISVEGKVVDIPTPSHAIRLGVGMVHQHFQLVGPLTVAQNILLGCEPRIGPFFAEKKANRIVQELADKVGLPIDPAARVEQLSVGMQQRVEILKVLQRDAKILIFDEPTAVLTPQEIDELGRVMQRLAAEGKALVFITHKMREVMAIATDITVMRGGRVVGRTTPDKTDSQQLAAMVVGHALKPVPDEPPAKGGDVVLCVEGITADNDRGLAALEGVSLEVRSGEIVGLIGVEGNGQTELVEVLTGLRPVKSGRIRLGEGDVAGQTPRMLREAGVGHVAEDRLRRAVIKTFSIADNLVLDR</sequence>
<dbReference type="Proteomes" id="UP000703893">
    <property type="component" value="Unassembled WGS sequence"/>
</dbReference>
<keyword evidence="8" id="KW-0472">Membrane</keyword>
<keyword evidence="5" id="KW-0547">Nucleotide-binding</keyword>
<evidence type="ECO:0000256" key="1">
    <source>
        <dbReference type="ARBA" id="ARBA00004202"/>
    </source>
</evidence>
<feature type="non-terminal residue" evidence="10">
    <location>
        <position position="359"/>
    </location>
</feature>
<dbReference type="Gene3D" id="3.40.50.300">
    <property type="entry name" value="P-loop containing nucleotide triphosphate hydrolases"/>
    <property type="match status" value="2"/>
</dbReference>
<dbReference type="PROSITE" id="PS00211">
    <property type="entry name" value="ABC_TRANSPORTER_1"/>
    <property type="match status" value="1"/>
</dbReference>
<dbReference type="Pfam" id="PF00005">
    <property type="entry name" value="ABC_tran"/>
    <property type="match status" value="2"/>
</dbReference>
<organism evidence="10 11">
    <name type="scientific">Candidatus Tanganyikabacteria bacterium</name>
    <dbReference type="NCBI Taxonomy" id="2961651"/>
    <lineage>
        <taxon>Bacteria</taxon>
        <taxon>Bacillati</taxon>
        <taxon>Candidatus Sericytochromatia</taxon>
        <taxon>Candidatus Tanganyikabacteria</taxon>
    </lineage>
</organism>
<dbReference type="PANTHER" id="PTHR43790:SF4">
    <property type="entry name" value="GUANOSINE IMPORT ATP-BINDING PROTEIN NUPO"/>
    <property type="match status" value="1"/>
</dbReference>
<dbReference type="InterPro" id="IPR003593">
    <property type="entry name" value="AAA+_ATPase"/>
</dbReference>
<dbReference type="PANTHER" id="PTHR43790">
    <property type="entry name" value="CARBOHYDRATE TRANSPORT ATP-BINDING PROTEIN MG119-RELATED"/>
    <property type="match status" value="1"/>
</dbReference>
<dbReference type="FunFam" id="3.40.50.300:FF:000127">
    <property type="entry name" value="Ribose import ATP-binding protein RbsA"/>
    <property type="match status" value="1"/>
</dbReference>
<dbReference type="EMBL" id="VGJX01000369">
    <property type="protein sequence ID" value="MBM3274901.1"/>
    <property type="molecule type" value="Genomic_DNA"/>
</dbReference>
<feature type="domain" description="ABC transporter" evidence="9">
    <location>
        <begin position="4"/>
        <end position="239"/>
    </location>
</feature>